<sequence>MPEIEISRDGTAITLHVPITLRRIGGRKMVVSPDGEQPWAPPRPQVDGPLVNALARAFRWKDMLDAGRYATVEELAEAERMNASFLARVLRLTLLAPDIVEAILDGRQPPTLQLQPLIRKGFPLAWGAQRQALLQQTRVAE</sequence>
<reference evidence="1 2" key="1">
    <citation type="submission" date="2016-10" db="EMBL/GenBank/DDBJ databases">
        <authorList>
            <person name="de Groot N.N."/>
        </authorList>
    </citation>
    <scope>NUCLEOTIDE SEQUENCE [LARGE SCALE GENOMIC DNA]</scope>
    <source>
        <strain evidence="1 2">ATCC 35022</strain>
    </source>
</reference>
<name>A0A1G6DPX3_9HYPH</name>
<evidence type="ECO:0000313" key="2">
    <source>
        <dbReference type="Proteomes" id="UP000199071"/>
    </source>
</evidence>
<dbReference type="OrthoDB" id="1550462at2"/>
<keyword evidence="2" id="KW-1185">Reference proteome</keyword>
<dbReference type="SUPFAM" id="SSF109709">
    <property type="entry name" value="KorB DNA-binding domain-like"/>
    <property type="match status" value="1"/>
</dbReference>
<dbReference type="EMBL" id="FMXQ01000008">
    <property type="protein sequence ID" value="SDB47243.1"/>
    <property type="molecule type" value="Genomic_DNA"/>
</dbReference>
<evidence type="ECO:0000313" key="1">
    <source>
        <dbReference type="EMBL" id="SDB47243.1"/>
    </source>
</evidence>
<proteinExistence type="predicted"/>
<dbReference type="Proteomes" id="UP000199071">
    <property type="component" value="Unassembled WGS sequence"/>
</dbReference>
<protein>
    <recommendedName>
        <fullName evidence="3">Bacteriophage-related protein</fullName>
    </recommendedName>
</protein>
<dbReference type="RefSeq" id="WP_090878927.1">
    <property type="nucleotide sequence ID" value="NZ_FMXQ01000008.1"/>
</dbReference>
<evidence type="ECO:0008006" key="3">
    <source>
        <dbReference type="Google" id="ProtNLM"/>
    </source>
</evidence>
<dbReference type="STRING" id="665467.SAMN02982931_03613"/>
<gene>
    <name evidence="1" type="ORF">SAMN02982931_03613</name>
</gene>
<organism evidence="1 2">
    <name type="scientific">Bauldia litoralis</name>
    <dbReference type="NCBI Taxonomy" id="665467"/>
    <lineage>
        <taxon>Bacteria</taxon>
        <taxon>Pseudomonadati</taxon>
        <taxon>Pseudomonadota</taxon>
        <taxon>Alphaproteobacteria</taxon>
        <taxon>Hyphomicrobiales</taxon>
        <taxon>Kaistiaceae</taxon>
        <taxon>Bauldia</taxon>
    </lineage>
</organism>
<dbReference type="AlphaFoldDB" id="A0A1G6DPX3"/>
<accession>A0A1G6DPX3</accession>